<dbReference type="Proteomes" id="UP001188597">
    <property type="component" value="Unassembled WGS sequence"/>
</dbReference>
<keyword evidence="1" id="KW-0175">Coiled coil</keyword>
<protein>
    <recommendedName>
        <fullName evidence="2">Retrotransposon gag domain-containing protein</fullName>
    </recommendedName>
</protein>
<dbReference type="Gene3D" id="2.40.70.10">
    <property type="entry name" value="Acid Proteases"/>
    <property type="match status" value="1"/>
</dbReference>
<dbReference type="AlphaFoldDB" id="A0AA89BB80"/>
<gene>
    <name evidence="3" type="ORF">RJ639_036556</name>
</gene>
<proteinExistence type="predicted"/>
<dbReference type="Pfam" id="PF03732">
    <property type="entry name" value="Retrotrans_gag"/>
    <property type="match status" value="1"/>
</dbReference>
<sequence length="573" mass="68464">MPEPRSYDGAREARQVDNFFWCLERYFEALDIDDKEEQVQRTVAKELDDLIEERVAHFTKWEVQRRKNLKRQVTELQEEQVACKKELTRGTRQGCITVHPRRKKMPEPRLHDGAREARQVDNFFWHLEWYFEALDIDDLEKKVQQTVASQVDLIFNRLDDLEVDSRLTVLEWKVDVFVEELYDLIEERIAHFTKWEVQRHKDLKRQIKELREELVACKRELTRATRQGCIARYCEALDIDDEEKKVQRTVASQVELIFNRLDDLEVESRLTVLERKVDVFAEELDDLIEERVAHFTKWEVQRRKDLKGQVTELQEELIACKKELTRATRQGCFVMQPKRKKMPEPRSYNGAREARQVGNFFWHLERYFEALDIDDEEEKVQKTVMYLTIKMWEKFKHELKRQFYLESTKDMVMINLRRLRQKGSIHEYVKEHLVLMLEIPEMFERRYCPHNGKMIAFLEKHKGSKGDSSSSNGEARMGTLQMVNAFVQKSKEKAAKEKKSKKRWGLLYPTVDVAEKTQEELMDTRATHNFMSPRVAEWLGLKPTKDWSWFTVVNAEERPTKGVVKNVNLRIEE</sequence>
<dbReference type="InterPro" id="IPR005162">
    <property type="entry name" value="Retrotrans_gag_dom"/>
</dbReference>
<organism evidence="3 4">
    <name type="scientific">Escallonia herrerae</name>
    <dbReference type="NCBI Taxonomy" id="1293975"/>
    <lineage>
        <taxon>Eukaryota</taxon>
        <taxon>Viridiplantae</taxon>
        <taxon>Streptophyta</taxon>
        <taxon>Embryophyta</taxon>
        <taxon>Tracheophyta</taxon>
        <taxon>Spermatophyta</taxon>
        <taxon>Magnoliopsida</taxon>
        <taxon>eudicotyledons</taxon>
        <taxon>Gunneridae</taxon>
        <taxon>Pentapetalae</taxon>
        <taxon>asterids</taxon>
        <taxon>campanulids</taxon>
        <taxon>Escalloniales</taxon>
        <taxon>Escalloniaceae</taxon>
        <taxon>Escallonia</taxon>
    </lineage>
</organism>
<dbReference type="InterPro" id="IPR021109">
    <property type="entry name" value="Peptidase_aspartic_dom_sf"/>
</dbReference>
<evidence type="ECO:0000313" key="3">
    <source>
        <dbReference type="EMBL" id="KAK3030752.1"/>
    </source>
</evidence>
<name>A0AA89BB80_9ASTE</name>
<feature type="coiled-coil region" evidence="1">
    <location>
        <begin position="200"/>
        <end position="227"/>
    </location>
</feature>
<accession>A0AA89BB80</accession>
<reference evidence="3" key="1">
    <citation type="submission" date="2022-12" db="EMBL/GenBank/DDBJ databases">
        <title>Draft genome assemblies for two species of Escallonia (Escalloniales).</title>
        <authorList>
            <person name="Chanderbali A."/>
            <person name="Dervinis C."/>
            <person name="Anghel I."/>
            <person name="Soltis D."/>
            <person name="Soltis P."/>
            <person name="Zapata F."/>
        </authorList>
    </citation>
    <scope>NUCLEOTIDE SEQUENCE</scope>
    <source>
        <strain evidence="3">UCBG64.0493</strain>
        <tissue evidence="3">Leaf</tissue>
    </source>
</reference>
<evidence type="ECO:0000313" key="4">
    <source>
        <dbReference type="Proteomes" id="UP001188597"/>
    </source>
</evidence>
<feature type="coiled-coil region" evidence="1">
    <location>
        <begin position="270"/>
        <end position="330"/>
    </location>
</feature>
<evidence type="ECO:0000256" key="1">
    <source>
        <dbReference type="SAM" id="Coils"/>
    </source>
</evidence>
<keyword evidence="4" id="KW-1185">Reference proteome</keyword>
<evidence type="ECO:0000259" key="2">
    <source>
        <dbReference type="Pfam" id="PF03732"/>
    </source>
</evidence>
<feature type="domain" description="Retrotransposon gag" evidence="2">
    <location>
        <begin position="387"/>
        <end position="442"/>
    </location>
</feature>
<dbReference type="EMBL" id="JAVXUP010000329">
    <property type="protein sequence ID" value="KAK3030752.1"/>
    <property type="molecule type" value="Genomic_DNA"/>
</dbReference>
<comment type="caution">
    <text evidence="3">The sequence shown here is derived from an EMBL/GenBank/DDBJ whole genome shotgun (WGS) entry which is preliminary data.</text>
</comment>